<name>A0A291QQB4_9BACT</name>
<protein>
    <recommendedName>
        <fullName evidence="5">RNA polymerase sigma factor 70 region 4 type 2 domain-containing protein</fullName>
    </recommendedName>
</protein>
<dbReference type="Gene3D" id="1.10.1740.10">
    <property type="match status" value="1"/>
</dbReference>
<evidence type="ECO:0000259" key="5">
    <source>
        <dbReference type="Pfam" id="PF08281"/>
    </source>
</evidence>
<evidence type="ECO:0000256" key="1">
    <source>
        <dbReference type="ARBA" id="ARBA00010641"/>
    </source>
</evidence>
<evidence type="ECO:0000313" key="7">
    <source>
        <dbReference type="Proteomes" id="UP000220133"/>
    </source>
</evidence>
<keyword evidence="3" id="KW-0731">Sigma factor</keyword>
<evidence type="ECO:0000256" key="2">
    <source>
        <dbReference type="ARBA" id="ARBA00023015"/>
    </source>
</evidence>
<dbReference type="SUPFAM" id="SSF88659">
    <property type="entry name" value="Sigma3 and sigma4 domains of RNA polymerase sigma factors"/>
    <property type="match status" value="1"/>
</dbReference>
<dbReference type="CDD" id="cd06171">
    <property type="entry name" value="Sigma70_r4"/>
    <property type="match status" value="1"/>
</dbReference>
<dbReference type="KEGG" id="cbae:COR50_01970"/>
<dbReference type="Pfam" id="PF08281">
    <property type="entry name" value="Sigma70_r4_2"/>
    <property type="match status" value="1"/>
</dbReference>
<gene>
    <name evidence="6" type="ORF">COR50_01970</name>
</gene>
<organism evidence="6 7">
    <name type="scientific">Chitinophaga caeni</name>
    <dbReference type="NCBI Taxonomy" id="2029983"/>
    <lineage>
        <taxon>Bacteria</taxon>
        <taxon>Pseudomonadati</taxon>
        <taxon>Bacteroidota</taxon>
        <taxon>Chitinophagia</taxon>
        <taxon>Chitinophagales</taxon>
        <taxon>Chitinophagaceae</taxon>
        <taxon>Chitinophaga</taxon>
    </lineage>
</organism>
<dbReference type="EMBL" id="CP023777">
    <property type="protein sequence ID" value="ATL46024.1"/>
    <property type="molecule type" value="Genomic_DNA"/>
</dbReference>
<keyword evidence="4" id="KW-0804">Transcription</keyword>
<dbReference type="Gene3D" id="1.10.10.10">
    <property type="entry name" value="Winged helix-like DNA-binding domain superfamily/Winged helix DNA-binding domain"/>
    <property type="match status" value="1"/>
</dbReference>
<dbReference type="GO" id="GO:0003677">
    <property type="term" value="F:DNA binding"/>
    <property type="evidence" value="ECO:0007669"/>
    <property type="project" value="InterPro"/>
</dbReference>
<evidence type="ECO:0000313" key="6">
    <source>
        <dbReference type="EMBL" id="ATL46024.1"/>
    </source>
</evidence>
<dbReference type="InterPro" id="IPR039425">
    <property type="entry name" value="RNA_pol_sigma-70-like"/>
</dbReference>
<dbReference type="InterPro" id="IPR014284">
    <property type="entry name" value="RNA_pol_sigma-70_dom"/>
</dbReference>
<evidence type="ECO:0000256" key="4">
    <source>
        <dbReference type="ARBA" id="ARBA00023163"/>
    </source>
</evidence>
<sequence length="183" mass="21517">MEVQDQLIFLQKLQDGDLQAFEQLYRDTRAWLVVVAITIVKEEAIAEEIVQDFFINCWKEQTFTGTTFTRLEALKAYLHRYIKNVSLNVYRKESTRKKRIAEIMIPEDHVLQNDLLEPEELTNRISSALDSLTPREQTSFVLAYIHQKTRREIASQMQVSENTVKTQLRIALKKMREVLNLTN</sequence>
<feature type="domain" description="RNA polymerase sigma factor 70 region 4 type 2" evidence="5">
    <location>
        <begin position="124"/>
        <end position="175"/>
    </location>
</feature>
<dbReference type="InterPro" id="IPR013249">
    <property type="entry name" value="RNA_pol_sigma70_r4_t2"/>
</dbReference>
<reference evidence="6 7" key="1">
    <citation type="submission" date="2017-10" db="EMBL/GenBank/DDBJ databases">
        <title>Paenichitinophaga pekingensis gen. nov., sp. nov., isolated from activated sludge.</title>
        <authorList>
            <person name="Jin D."/>
            <person name="Kong X."/>
            <person name="Deng Y."/>
            <person name="Bai Z."/>
        </authorList>
    </citation>
    <scope>NUCLEOTIDE SEQUENCE [LARGE SCALE GENOMIC DNA]</scope>
    <source>
        <strain evidence="6 7">13</strain>
    </source>
</reference>
<dbReference type="InterPro" id="IPR013324">
    <property type="entry name" value="RNA_pol_sigma_r3/r4-like"/>
</dbReference>
<evidence type="ECO:0000256" key="3">
    <source>
        <dbReference type="ARBA" id="ARBA00023082"/>
    </source>
</evidence>
<dbReference type="InterPro" id="IPR036388">
    <property type="entry name" value="WH-like_DNA-bd_sf"/>
</dbReference>
<dbReference type="AlphaFoldDB" id="A0A291QQB4"/>
<dbReference type="GO" id="GO:0016987">
    <property type="term" value="F:sigma factor activity"/>
    <property type="evidence" value="ECO:0007669"/>
    <property type="project" value="UniProtKB-KW"/>
</dbReference>
<dbReference type="GO" id="GO:0006352">
    <property type="term" value="P:DNA-templated transcription initiation"/>
    <property type="evidence" value="ECO:0007669"/>
    <property type="project" value="InterPro"/>
</dbReference>
<dbReference type="Proteomes" id="UP000220133">
    <property type="component" value="Chromosome"/>
</dbReference>
<dbReference type="OrthoDB" id="657017at2"/>
<dbReference type="RefSeq" id="WP_098192414.1">
    <property type="nucleotide sequence ID" value="NZ_CP023777.1"/>
</dbReference>
<dbReference type="PANTHER" id="PTHR43133">
    <property type="entry name" value="RNA POLYMERASE ECF-TYPE SIGMA FACTO"/>
    <property type="match status" value="1"/>
</dbReference>
<keyword evidence="2" id="KW-0805">Transcription regulation</keyword>
<comment type="similarity">
    <text evidence="1">Belongs to the sigma-70 factor family. ECF subfamily.</text>
</comment>
<accession>A0A291QQB4</accession>
<dbReference type="PANTHER" id="PTHR43133:SF46">
    <property type="entry name" value="RNA POLYMERASE SIGMA-70 FACTOR ECF SUBFAMILY"/>
    <property type="match status" value="1"/>
</dbReference>
<dbReference type="NCBIfam" id="TIGR02937">
    <property type="entry name" value="sigma70-ECF"/>
    <property type="match status" value="1"/>
</dbReference>
<dbReference type="SUPFAM" id="SSF88946">
    <property type="entry name" value="Sigma2 domain of RNA polymerase sigma factors"/>
    <property type="match status" value="1"/>
</dbReference>
<proteinExistence type="inferred from homology"/>
<dbReference type="InterPro" id="IPR013325">
    <property type="entry name" value="RNA_pol_sigma_r2"/>
</dbReference>
<keyword evidence="7" id="KW-1185">Reference proteome</keyword>